<dbReference type="AlphaFoldDB" id="A0A3N1PBA7"/>
<comment type="cofactor">
    <cofactor evidence="6">
        <name>Zn(2+)</name>
        <dbReference type="ChEBI" id="CHEBI:29105"/>
    </cofactor>
    <text evidence="6">Binds 1 zinc ion per subunit.</text>
</comment>
<dbReference type="PANTHER" id="PTHR22726:SF24">
    <property type="entry name" value="M48 FAMILY METALLOPEPTIDASE"/>
    <property type="match status" value="1"/>
</dbReference>
<evidence type="ECO:0000256" key="4">
    <source>
        <dbReference type="ARBA" id="ARBA00022833"/>
    </source>
</evidence>
<evidence type="ECO:0000256" key="1">
    <source>
        <dbReference type="ARBA" id="ARBA00022670"/>
    </source>
</evidence>
<evidence type="ECO:0000256" key="2">
    <source>
        <dbReference type="ARBA" id="ARBA00022723"/>
    </source>
</evidence>
<dbReference type="STRING" id="584787.GCA_001247655_02964"/>
<organism evidence="8 9">
    <name type="scientific">Gallaecimonas pentaromativorans</name>
    <dbReference type="NCBI Taxonomy" id="584787"/>
    <lineage>
        <taxon>Bacteria</taxon>
        <taxon>Pseudomonadati</taxon>
        <taxon>Pseudomonadota</taxon>
        <taxon>Gammaproteobacteria</taxon>
        <taxon>Enterobacterales</taxon>
        <taxon>Gallaecimonadaceae</taxon>
        <taxon>Gallaecimonas</taxon>
    </lineage>
</organism>
<dbReference type="EMBL" id="RJUL01000005">
    <property type="protein sequence ID" value="ROQ25905.1"/>
    <property type="molecule type" value="Genomic_DNA"/>
</dbReference>
<dbReference type="Proteomes" id="UP000268033">
    <property type="component" value="Unassembled WGS sequence"/>
</dbReference>
<keyword evidence="3 6" id="KW-0378">Hydrolase</keyword>
<keyword evidence="1 6" id="KW-0645">Protease</keyword>
<dbReference type="InterPro" id="IPR051156">
    <property type="entry name" value="Mito/Outer_Membr_Metalloprot"/>
</dbReference>
<feature type="domain" description="Peptidase M48" evidence="7">
    <location>
        <begin position="56"/>
        <end position="242"/>
    </location>
</feature>
<dbReference type="GO" id="GO:0046872">
    <property type="term" value="F:metal ion binding"/>
    <property type="evidence" value="ECO:0007669"/>
    <property type="project" value="UniProtKB-KW"/>
</dbReference>
<dbReference type="GO" id="GO:0004222">
    <property type="term" value="F:metalloendopeptidase activity"/>
    <property type="evidence" value="ECO:0007669"/>
    <property type="project" value="InterPro"/>
</dbReference>
<keyword evidence="5 6" id="KW-0482">Metalloprotease</keyword>
<name>A0A3N1PBA7_9GAMM</name>
<evidence type="ECO:0000313" key="8">
    <source>
        <dbReference type="EMBL" id="ROQ25905.1"/>
    </source>
</evidence>
<dbReference type="CDD" id="cd07331">
    <property type="entry name" value="M48C_Oma1_like"/>
    <property type="match status" value="1"/>
</dbReference>
<dbReference type="PROSITE" id="PS51257">
    <property type="entry name" value="PROKAR_LIPOPROTEIN"/>
    <property type="match status" value="1"/>
</dbReference>
<dbReference type="GO" id="GO:0016020">
    <property type="term" value="C:membrane"/>
    <property type="evidence" value="ECO:0007669"/>
    <property type="project" value="TreeGrafter"/>
</dbReference>
<dbReference type="RefSeq" id="WP_123421620.1">
    <property type="nucleotide sequence ID" value="NZ_RJUL01000005.1"/>
</dbReference>
<sequence length="264" mass="28581">MKKTFSLAMVALLMSACTQSPTGREQLLFNNESTMAQMGTQSFDELKKKEKIDTDPKTNQYVQCVAGAITRVLPAEQQGDWEVVVFDSKEVNAFALPGKKIGVYSGLLKVAQTPDQLAAVIGHEVGHVLAHHSNERLTQNQIYSGVSVLAAVALGLSNVDNKGLYMAALGVGATVGVLLPYSRKHESEADQIGLELMAKAGFDPNQAVVLWHNMEQNAGKTPPELLSTHPSPASRIQALSDEVPKVMPYYQKAAIHPQCKRATN</sequence>
<dbReference type="InterPro" id="IPR001915">
    <property type="entry name" value="Peptidase_M48"/>
</dbReference>
<dbReference type="Gene3D" id="3.30.2010.10">
    <property type="entry name" value="Metalloproteases ('zincins'), catalytic domain"/>
    <property type="match status" value="1"/>
</dbReference>
<accession>A0A3N1PBA7</accession>
<evidence type="ECO:0000256" key="6">
    <source>
        <dbReference type="RuleBase" id="RU003983"/>
    </source>
</evidence>
<keyword evidence="4 6" id="KW-0862">Zinc</keyword>
<dbReference type="Pfam" id="PF01435">
    <property type="entry name" value="Peptidase_M48"/>
    <property type="match status" value="1"/>
</dbReference>
<protein>
    <submittedName>
        <fullName evidence="8">Peptidase M48-like protein</fullName>
    </submittedName>
</protein>
<dbReference type="GO" id="GO:0051603">
    <property type="term" value="P:proteolysis involved in protein catabolic process"/>
    <property type="evidence" value="ECO:0007669"/>
    <property type="project" value="TreeGrafter"/>
</dbReference>
<gene>
    <name evidence="8" type="ORF">EDC28_105216</name>
</gene>
<keyword evidence="2" id="KW-0479">Metal-binding</keyword>
<comment type="caution">
    <text evidence="8">The sequence shown here is derived from an EMBL/GenBank/DDBJ whole genome shotgun (WGS) entry which is preliminary data.</text>
</comment>
<evidence type="ECO:0000256" key="3">
    <source>
        <dbReference type="ARBA" id="ARBA00022801"/>
    </source>
</evidence>
<comment type="similarity">
    <text evidence="6">Belongs to the peptidase M48 family.</text>
</comment>
<keyword evidence="9" id="KW-1185">Reference proteome</keyword>
<proteinExistence type="inferred from homology"/>
<evidence type="ECO:0000259" key="7">
    <source>
        <dbReference type="Pfam" id="PF01435"/>
    </source>
</evidence>
<reference evidence="8 9" key="1">
    <citation type="submission" date="2018-11" db="EMBL/GenBank/DDBJ databases">
        <title>Genomic Encyclopedia of Type Strains, Phase IV (KMG-IV): sequencing the most valuable type-strain genomes for metagenomic binning, comparative biology and taxonomic classification.</title>
        <authorList>
            <person name="Goeker M."/>
        </authorList>
    </citation>
    <scope>NUCLEOTIDE SEQUENCE [LARGE SCALE GENOMIC DNA]</scope>
    <source>
        <strain evidence="8 9">DSM 21945</strain>
    </source>
</reference>
<dbReference type="PANTHER" id="PTHR22726">
    <property type="entry name" value="METALLOENDOPEPTIDASE OMA1"/>
    <property type="match status" value="1"/>
</dbReference>
<evidence type="ECO:0000313" key="9">
    <source>
        <dbReference type="Proteomes" id="UP000268033"/>
    </source>
</evidence>
<evidence type="ECO:0000256" key="5">
    <source>
        <dbReference type="ARBA" id="ARBA00023049"/>
    </source>
</evidence>